<evidence type="ECO:0000256" key="7">
    <source>
        <dbReference type="SAM" id="SignalP"/>
    </source>
</evidence>
<dbReference type="InterPro" id="IPR001915">
    <property type="entry name" value="Peptidase_M48"/>
</dbReference>
<keyword evidence="7" id="KW-0732">Signal</keyword>
<dbReference type="SUPFAM" id="SSF48452">
    <property type="entry name" value="TPR-like"/>
    <property type="match status" value="1"/>
</dbReference>
<organism evidence="9 10">
    <name type="scientific">Brevundimonas albigilva</name>
    <dbReference type="NCBI Taxonomy" id="1312364"/>
    <lineage>
        <taxon>Bacteria</taxon>
        <taxon>Pseudomonadati</taxon>
        <taxon>Pseudomonadota</taxon>
        <taxon>Alphaproteobacteria</taxon>
        <taxon>Caulobacterales</taxon>
        <taxon>Caulobacteraceae</taxon>
        <taxon>Brevundimonas</taxon>
    </lineage>
</organism>
<dbReference type="EMBL" id="CP097649">
    <property type="protein sequence ID" value="URI16548.1"/>
    <property type="molecule type" value="Genomic_DNA"/>
</dbReference>
<evidence type="ECO:0000256" key="4">
    <source>
        <dbReference type="ARBA" id="ARBA00022801"/>
    </source>
</evidence>
<dbReference type="InterPro" id="IPR011990">
    <property type="entry name" value="TPR-like_helical_dom_sf"/>
</dbReference>
<dbReference type="InterPro" id="IPR051156">
    <property type="entry name" value="Mito/Outer_Membr_Metalloprot"/>
</dbReference>
<evidence type="ECO:0000256" key="1">
    <source>
        <dbReference type="ARBA" id="ARBA00001947"/>
    </source>
</evidence>
<keyword evidence="10" id="KW-1185">Reference proteome</keyword>
<dbReference type="PANTHER" id="PTHR22726:SF1">
    <property type="entry name" value="METALLOENDOPEPTIDASE OMA1, MITOCHONDRIAL"/>
    <property type="match status" value="1"/>
</dbReference>
<keyword evidence="2" id="KW-0645">Protease</keyword>
<protein>
    <submittedName>
        <fullName evidence="9">M48 family metalloprotease</fullName>
        <ecNumber evidence="9">3.4.24.-</ecNumber>
    </submittedName>
</protein>
<comment type="cofactor">
    <cofactor evidence="1">
        <name>Zn(2+)</name>
        <dbReference type="ChEBI" id="CHEBI:29105"/>
    </cofactor>
</comment>
<evidence type="ECO:0000256" key="2">
    <source>
        <dbReference type="ARBA" id="ARBA00022670"/>
    </source>
</evidence>
<feature type="domain" description="Peptidase M48" evidence="8">
    <location>
        <begin position="35"/>
        <end position="226"/>
    </location>
</feature>
<accession>A0ABY4SUG7</accession>
<dbReference type="PANTHER" id="PTHR22726">
    <property type="entry name" value="METALLOENDOPEPTIDASE OMA1"/>
    <property type="match status" value="1"/>
</dbReference>
<evidence type="ECO:0000256" key="6">
    <source>
        <dbReference type="ARBA" id="ARBA00023049"/>
    </source>
</evidence>
<dbReference type="Proteomes" id="UP001055429">
    <property type="component" value="Chromosome"/>
</dbReference>
<dbReference type="GO" id="GO:0008237">
    <property type="term" value="F:metallopeptidase activity"/>
    <property type="evidence" value="ECO:0007669"/>
    <property type="project" value="UniProtKB-KW"/>
</dbReference>
<dbReference type="RefSeq" id="WP_249750768.1">
    <property type="nucleotide sequence ID" value="NZ_CP097298.1"/>
</dbReference>
<evidence type="ECO:0000259" key="8">
    <source>
        <dbReference type="Pfam" id="PF01435"/>
    </source>
</evidence>
<dbReference type="Gene3D" id="1.25.40.10">
    <property type="entry name" value="Tetratricopeptide repeat domain"/>
    <property type="match status" value="1"/>
</dbReference>
<gene>
    <name evidence="9" type="ORF">M8231_06115</name>
</gene>
<feature type="chain" id="PRO_5045504001" evidence="7">
    <location>
        <begin position="31"/>
        <end position="465"/>
    </location>
</feature>
<evidence type="ECO:0000313" key="10">
    <source>
        <dbReference type="Proteomes" id="UP001055429"/>
    </source>
</evidence>
<keyword evidence="6 9" id="KW-0482">Metalloprotease</keyword>
<dbReference type="EC" id="3.4.24.-" evidence="9"/>
<dbReference type="Pfam" id="PF01435">
    <property type="entry name" value="Peptidase_M48"/>
    <property type="match status" value="1"/>
</dbReference>
<sequence>MRWLPRSASRLLAATAAGLCALLVAGQAAAQSLIRDTEVEGIIREWADPVFVSMGLNPSDVEVLLVNDGDLNAFATRGRIMGVNTGLILRTKNPGELLGVMAHEAGHIKNRHTLRDGAQNAGRQPMIMSMALGALAIAAGAPDAGAMLIGSSGYFGTLGALHYMQSQEGEADLTGARALEGAGLSGKGLVDFFENFRAQEVFSDDRRYPYFRSHPLSSQRIESIRRYVQEQPHYGVRDTPERMAQHALILAKIHAFMDPPATTLRSYPSSDTSLPGRYARAIAWYRGGQTEQALTAVDALIAGDPTNPYFAELKGQILFEEGRPVEAVVAHREAVRLMPQAPLLRINLAHALIETNDKANLDEAVSNLKYATVAENDNTMAWRLLSQAYASEGKEGEARLASAEYYFAAGQEDQATQFALRARSMLDPGSIEWRRAVDIVLASGATPEDLQDLDRRDAARRPTLN</sequence>
<evidence type="ECO:0000256" key="3">
    <source>
        <dbReference type="ARBA" id="ARBA00022723"/>
    </source>
</evidence>
<evidence type="ECO:0000313" key="9">
    <source>
        <dbReference type="EMBL" id="URI16548.1"/>
    </source>
</evidence>
<dbReference type="Gene3D" id="3.30.2010.10">
    <property type="entry name" value="Metalloproteases ('zincins'), catalytic domain"/>
    <property type="match status" value="1"/>
</dbReference>
<keyword evidence="4 9" id="KW-0378">Hydrolase</keyword>
<feature type="signal peptide" evidence="7">
    <location>
        <begin position="1"/>
        <end position="30"/>
    </location>
</feature>
<evidence type="ECO:0000256" key="5">
    <source>
        <dbReference type="ARBA" id="ARBA00022833"/>
    </source>
</evidence>
<proteinExistence type="predicted"/>
<reference evidence="9" key="1">
    <citation type="submission" date="2022-05" db="EMBL/GenBank/DDBJ databases">
        <title>Brevundimonas albigilva TT17 genome sequence.</title>
        <authorList>
            <person name="Lee K."/>
            <person name="Son H."/>
        </authorList>
    </citation>
    <scope>NUCLEOTIDE SEQUENCE</scope>
    <source>
        <strain evidence="9">TT17</strain>
    </source>
</reference>
<dbReference type="CDD" id="cd07324">
    <property type="entry name" value="M48C_Oma1-like"/>
    <property type="match status" value="1"/>
</dbReference>
<name>A0ABY4SUG7_9CAUL</name>
<keyword evidence="3" id="KW-0479">Metal-binding</keyword>
<keyword evidence="5" id="KW-0862">Zinc</keyword>